<organism evidence="1 2">
    <name type="scientific">Phytophthora oleae</name>
    <dbReference type="NCBI Taxonomy" id="2107226"/>
    <lineage>
        <taxon>Eukaryota</taxon>
        <taxon>Sar</taxon>
        <taxon>Stramenopiles</taxon>
        <taxon>Oomycota</taxon>
        <taxon>Peronosporomycetes</taxon>
        <taxon>Peronosporales</taxon>
        <taxon>Peronosporaceae</taxon>
        <taxon>Phytophthora</taxon>
    </lineage>
</organism>
<dbReference type="AlphaFoldDB" id="A0ABD3F1L9"/>
<name>A0ABD3F1L9_9STRA</name>
<gene>
    <name evidence="1" type="ORF">V7S43_014106</name>
</gene>
<reference evidence="1 2" key="1">
    <citation type="submission" date="2024-09" db="EMBL/GenBank/DDBJ databases">
        <title>Genome sequencing and assembly of Phytophthora oleae, isolate VK10A, causative agent of rot of olive drupes.</title>
        <authorList>
            <person name="Conti Taguali S."/>
            <person name="Riolo M."/>
            <person name="La Spada F."/>
            <person name="Cacciola S.O."/>
            <person name="Dionisio G."/>
        </authorList>
    </citation>
    <scope>NUCLEOTIDE SEQUENCE [LARGE SCALE GENOMIC DNA]</scope>
    <source>
        <strain evidence="1 2">VK10A</strain>
    </source>
</reference>
<protein>
    <submittedName>
        <fullName evidence="1">Uncharacterized protein</fullName>
    </submittedName>
</protein>
<dbReference type="Proteomes" id="UP001632037">
    <property type="component" value="Unassembled WGS sequence"/>
</dbReference>
<evidence type="ECO:0000313" key="2">
    <source>
        <dbReference type="Proteomes" id="UP001632037"/>
    </source>
</evidence>
<dbReference type="EMBL" id="JBIMZQ010000039">
    <property type="protein sequence ID" value="KAL3660703.1"/>
    <property type="molecule type" value="Genomic_DNA"/>
</dbReference>
<accession>A0ABD3F1L9</accession>
<keyword evidence="2" id="KW-1185">Reference proteome</keyword>
<proteinExistence type="predicted"/>
<comment type="caution">
    <text evidence="1">The sequence shown here is derived from an EMBL/GenBank/DDBJ whole genome shotgun (WGS) entry which is preliminary data.</text>
</comment>
<sequence>MLTGQQVTRASVYNSVCDLLQVSRIYYMYQDNVATWKILKESARYMGIHLSTDLRQRLPTLGFDFRAHLEQHIDWFSASVETFQMNSVVAVHAPFPFPVLHYQDIQLFRLHDYMACGC</sequence>
<evidence type="ECO:0000313" key="1">
    <source>
        <dbReference type="EMBL" id="KAL3660703.1"/>
    </source>
</evidence>